<keyword evidence="4" id="KW-0349">Heme</keyword>
<reference evidence="6" key="1">
    <citation type="submission" date="2013-09" db="EMBL/GenBank/DDBJ databases">
        <title>Corchorus olitorius genome sequencing.</title>
        <authorList>
            <person name="Alam M."/>
            <person name="Haque M.S."/>
            <person name="Islam M.S."/>
            <person name="Emdad E.M."/>
            <person name="Islam M.M."/>
            <person name="Ahmed B."/>
            <person name="Halim A."/>
            <person name="Hossen Q.M.M."/>
            <person name="Hossain M.Z."/>
            <person name="Ahmed R."/>
            <person name="Khan M.M."/>
            <person name="Islam R."/>
            <person name="Rashid M.M."/>
            <person name="Khan S.A."/>
            <person name="Rahman M.S."/>
            <person name="Alam M."/>
            <person name="Yahiya A.S."/>
            <person name="Khan M.S."/>
            <person name="Azam M.S."/>
            <person name="Haque T."/>
            <person name="Lashkar M.Z.H."/>
            <person name="Akhand A.I."/>
            <person name="Morshed G."/>
            <person name="Roy S."/>
            <person name="Uddin K.S."/>
            <person name="Rabeya T."/>
            <person name="Hossain A.S."/>
            <person name="Chowdhury A."/>
            <person name="Snigdha A.R."/>
            <person name="Mortoza M.S."/>
            <person name="Matin S.A."/>
            <person name="Hoque S.M.E."/>
            <person name="Islam M.K."/>
            <person name="Roy D.K."/>
            <person name="Haider R."/>
            <person name="Moosa M.M."/>
            <person name="Elias S.M."/>
            <person name="Hasan A.M."/>
            <person name="Jahan S."/>
            <person name="Shafiuddin M."/>
            <person name="Mahmood N."/>
            <person name="Shommy N.S."/>
        </authorList>
    </citation>
    <scope>NUCLEOTIDE SEQUENCE [LARGE SCALE GENOMIC DNA]</scope>
    <source>
        <strain evidence="6">cv. O-4</strain>
    </source>
</reference>
<comment type="similarity">
    <text evidence="1">Belongs to the cytochrome P450 family.</text>
</comment>
<evidence type="ECO:0000256" key="2">
    <source>
        <dbReference type="ARBA" id="ARBA00022723"/>
    </source>
</evidence>
<dbReference type="Pfam" id="PF00067">
    <property type="entry name" value="p450"/>
    <property type="match status" value="1"/>
</dbReference>
<dbReference type="STRING" id="93759.A0A1R3KX79"/>
<evidence type="ECO:0000256" key="1">
    <source>
        <dbReference type="ARBA" id="ARBA00010617"/>
    </source>
</evidence>
<name>A0A1R3KX79_9ROSI</name>
<evidence type="ECO:0000313" key="6">
    <source>
        <dbReference type="Proteomes" id="UP000187203"/>
    </source>
</evidence>
<dbReference type="SUPFAM" id="SSF48264">
    <property type="entry name" value="Cytochrome P450"/>
    <property type="match status" value="1"/>
</dbReference>
<dbReference type="InterPro" id="IPR036396">
    <property type="entry name" value="Cyt_P450_sf"/>
</dbReference>
<evidence type="ECO:0000313" key="5">
    <source>
        <dbReference type="EMBL" id="OMP11713.1"/>
    </source>
</evidence>
<dbReference type="AlphaFoldDB" id="A0A1R3KX79"/>
<gene>
    <name evidence="5" type="ORF">COLO4_03721</name>
</gene>
<evidence type="ECO:0000256" key="3">
    <source>
        <dbReference type="ARBA" id="ARBA00023004"/>
    </source>
</evidence>
<dbReference type="GO" id="GO:0020037">
    <property type="term" value="F:heme binding"/>
    <property type="evidence" value="ECO:0007669"/>
    <property type="project" value="InterPro"/>
</dbReference>
<keyword evidence="3 4" id="KW-0408">Iron</keyword>
<protein>
    <submittedName>
        <fullName evidence="5">Cytochrome P450</fullName>
    </submittedName>
</protein>
<feature type="binding site" description="axial binding residue" evidence="4">
    <location>
        <position position="74"/>
    </location>
    <ligand>
        <name>heme</name>
        <dbReference type="ChEBI" id="CHEBI:30413"/>
    </ligand>
    <ligandPart>
        <name>Fe</name>
        <dbReference type="ChEBI" id="CHEBI:18248"/>
    </ligandPart>
</feature>
<comment type="cofactor">
    <cofactor evidence="4">
        <name>heme</name>
        <dbReference type="ChEBI" id="CHEBI:30413"/>
    </cofactor>
</comment>
<dbReference type="GO" id="GO:0010268">
    <property type="term" value="P:brassinosteroid homeostasis"/>
    <property type="evidence" value="ECO:0007669"/>
    <property type="project" value="TreeGrafter"/>
</dbReference>
<sequence length="126" mass="14332">MRLNTFANYREAIKDTELNGYFIPKGWKVLVFQSAVHMDPEIYSNPHEFLPSRWDEFKPKAGTFHPFGIGSMACPGADLAKLLVFIFLHHFLLNYKLEQVSPGGPVIYLPAPDPVDNCLAKIIKLR</sequence>
<dbReference type="GO" id="GO:0005783">
    <property type="term" value="C:endoplasmic reticulum"/>
    <property type="evidence" value="ECO:0007669"/>
    <property type="project" value="TreeGrafter"/>
</dbReference>
<organism evidence="5 6">
    <name type="scientific">Corchorus olitorius</name>
    <dbReference type="NCBI Taxonomy" id="93759"/>
    <lineage>
        <taxon>Eukaryota</taxon>
        <taxon>Viridiplantae</taxon>
        <taxon>Streptophyta</taxon>
        <taxon>Embryophyta</taxon>
        <taxon>Tracheophyta</taxon>
        <taxon>Spermatophyta</taxon>
        <taxon>Magnoliopsida</taxon>
        <taxon>eudicotyledons</taxon>
        <taxon>Gunneridae</taxon>
        <taxon>Pentapetalae</taxon>
        <taxon>rosids</taxon>
        <taxon>malvids</taxon>
        <taxon>Malvales</taxon>
        <taxon>Malvaceae</taxon>
        <taxon>Grewioideae</taxon>
        <taxon>Apeibeae</taxon>
        <taxon>Corchorus</taxon>
    </lineage>
</organism>
<dbReference type="GO" id="GO:0005506">
    <property type="term" value="F:iron ion binding"/>
    <property type="evidence" value="ECO:0007669"/>
    <property type="project" value="InterPro"/>
</dbReference>
<accession>A0A1R3KX79</accession>
<dbReference type="PANTHER" id="PTHR24286:SF196">
    <property type="entry name" value="BETA-AMYRIN 11-OXIDASE-LIKE"/>
    <property type="match status" value="1"/>
</dbReference>
<dbReference type="InterPro" id="IPR001128">
    <property type="entry name" value="Cyt_P450"/>
</dbReference>
<dbReference type="PRINTS" id="PR00463">
    <property type="entry name" value="EP450I"/>
</dbReference>
<dbReference type="InterPro" id="IPR002401">
    <property type="entry name" value="Cyt_P450_E_grp-I"/>
</dbReference>
<keyword evidence="2 4" id="KW-0479">Metal-binding</keyword>
<proteinExistence type="inferred from homology"/>
<dbReference type="PANTHER" id="PTHR24286">
    <property type="entry name" value="CYTOCHROME P450 26"/>
    <property type="match status" value="1"/>
</dbReference>
<dbReference type="OrthoDB" id="1470350at2759"/>
<dbReference type="Proteomes" id="UP000187203">
    <property type="component" value="Unassembled WGS sequence"/>
</dbReference>
<keyword evidence="6" id="KW-1185">Reference proteome</keyword>
<dbReference type="Gene3D" id="1.10.630.10">
    <property type="entry name" value="Cytochrome P450"/>
    <property type="match status" value="1"/>
</dbReference>
<dbReference type="GO" id="GO:0016125">
    <property type="term" value="P:sterol metabolic process"/>
    <property type="evidence" value="ECO:0007669"/>
    <property type="project" value="TreeGrafter"/>
</dbReference>
<evidence type="ECO:0000256" key="4">
    <source>
        <dbReference type="PIRSR" id="PIRSR602401-1"/>
    </source>
</evidence>
<comment type="caution">
    <text evidence="5">The sequence shown here is derived from an EMBL/GenBank/DDBJ whole genome shotgun (WGS) entry which is preliminary data.</text>
</comment>
<dbReference type="GO" id="GO:0051777">
    <property type="term" value="F:ent-kaurenoic acid monooxygenase activity"/>
    <property type="evidence" value="ECO:0007669"/>
    <property type="project" value="TreeGrafter"/>
</dbReference>
<dbReference type="GO" id="GO:0016132">
    <property type="term" value="P:brassinosteroid biosynthetic process"/>
    <property type="evidence" value="ECO:0007669"/>
    <property type="project" value="TreeGrafter"/>
</dbReference>
<dbReference type="EMBL" id="AWUE01010386">
    <property type="protein sequence ID" value="OMP11713.1"/>
    <property type="molecule type" value="Genomic_DNA"/>
</dbReference>